<protein>
    <submittedName>
        <fullName evidence="2">Uncharacterized protein</fullName>
    </submittedName>
</protein>
<dbReference type="EMBL" id="BGZK01000234">
    <property type="protein sequence ID" value="GBP30517.1"/>
    <property type="molecule type" value="Genomic_DNA"/>
</dbReference>
<accession>A0A4C1UWX3</accession>
<evidence type="ECO:0000313" key="2">
    <source>
        <dbReference type="EMBL" id="GBP30517.1"/>
    </source>
</evidence>
<dbReference type="Proteomes" id="UP000299102">
    <property type="component" value="Unassembled WGS sequence"/>
</dbReference>
<evidence type="ECO:0000256" key="1">
    <source>
        <dbReference type="SAM" id="MobiDB-lite"/>
    </source>
</evidence>
<dbReference type="AlphaFoldDB" id="A0A4C1UWX3"/>
<proteinExistence type="predicted"/>
<name>A0A4C1UWX3_EUMVA</name>
<reference evidence="2 3" key="1">
    <citation type="journal article" date="2019" name="Commun. Biol.">
        <title>The bagworm genome reveals a unique fibroin gene that provides high tensile strength.</title>
        <authorList>
            <person name="Kono N."/>
            <person name="Nakamura H."/>
            <person name="Ohtoshi R."/>
            <person name="Tomita M."/>
            <person name="Numata K."/>
            <person name="Arakawa K."/>
        </authorList>
    </citation>
    <scope>NUCLEOTIDE SEQUENCE [LARGE SCALE GENOMIC DNA]</scope>
</reference>
<feature type="region of interest" description="Disordered" evidence="1">
    <location>
        <begin position="1"/>
        <end position="77"/>
    </location>
</feature>
<evidence type="ECO:0000313" key="3">
    <source>
        <dbReference type="Proteomes" id="UP000299102"/>
    </source>
</evidence>
<sequence>MWRGVNEAVDFPPIKPTLDNTESRAAGATSHRVTPAGVNTPHTIMRTEVRTKHFPRPARTHVTRQRDARESGVAGPR</sequence>
<feature type="compositionally biased region" description="Basic residues" evidence="1">
    <location>
        <begin position="52"/>
        <end position="63"/>
    </location>
</feature>
<gene>
    <name evidence="2" type="ORF">EVAR_94697_1</name>
</gene>
<organism evidence="2 3">
    <name type="scientific">Eumeta variegata</name>
    <name type="common">Bagworm moth</name>
    <name type="synonym">Eumeta japonica</name>
    <dbReference type="NCBI Taxonomy" id="151549"/>
    <lineage>
        <taxon>Eukaryota</taxon>
        <taxon>Metazoa</taxon>
        <taxon>Ecdysozoa</taxon>
        <taxon>Arthropoda</taxon>
        <taxon>Hexapoda</taxon>
        <taxon>Insecta</taxon>
        <taxon>Pterygota</taxon>
        <taxon>Neoptera</taxon>
        <taxon>Endopterygota</taxon>
        <taxon>Lepidoptera</taxon>
        <taxon>Glossata</taxon>
        <taxon>Ditrysia</taxon>
        <taxon>Tineoidea</taxon>
        <taxon>Psychidae</taxon>
        <taxon>Oiketicinae</taxon>
        <taxon>Eumeta</taxon>
    </lineage>
</organism>
<keyword evidence="3" id="KW-1185">Reference proteome</keyword>
<comment type="caution">
    <text evidence="2">The sequence shown here is derived from an EMBL/GenBank/DDBJ whole genome shotgun (WGS) entry which is preliminary data.</text>
</comment>